<evidence type="ECO:0000256" key="1">
    <source>
        <dbReference type="SAM" id="Phobius"/>
    </source>
</evidence>
<organism evidence="2 3">
    <name type="scientific">Candidatus Levilactobacillus faecigallinarum</name>
    <dbReference type="NCBI Taxonomy" id="2838638"/>
    <lineage>
        <taxon>Bacteria</taxon>
        <taxon>Bacillati</taxon>
        <taxon>Bacillota</taxon>
        <taxon>Bacilli</taxon>
        <taxon>Lactobacillales</taxon>
        <taxon>Lactobacillaceae</taxon>
        <taxon>Levilactobacillus</taxon>
    </lineage>
</organism>
<dbReference type="EMBL" id="DXGJ01000059">
    <property type="protein sequence ID" value="HIW72429.1"/>
    <property type="molecule type" value="Genomic_DNA"/>
</dbReference>
<keyword evidence="1" id="KW-0472">Membrane</keyword>
<keyword evidence="1" id="KW-0812">Transmembrane</keyword>
<protein>
    <submittedName>
        <fullName evidence="2">Uncharacterized protein</fullName>
    </submittedName>
</protein>
<proteinExistence type="predicted"/>
<feature type="transmembrane region" description="Helical" evidence="1">
    <location>
        <begin position="33"/>
        <end position="56"/>
    </location>
</feature>
<feature type="transmembrane region" description="Helical" evidence="1">
    <location>
        <begin position="7"/>
        <end position="27"/>
    </location>
</feature>
<sequence>MKVVATLLFILIPGGVTLGTVWFVLAWQLTGWVLWLTAFGGLLLGTLLSLALYWFVWPRRRWEDEPDDSEQ</sequence>
<dbReference type="AlphaFoldDB" id="A0A9D1QTB0"/>
<keyword evidence="1" id="KW-1133">Transmembrane helix</keyword>
<name>A0A9D1QTB0_9LACO</name>
<accession>A0A9D1QTB0</accession>
<evidence type="ECO:0000313" key="3">
    <source>
        <dbReference type="Proteomes" id="UP000886822"/>
    </source>
</evidence>
<dbReference type="Proteomes" id="UP000886822">
    <property type="component" value="Unassembled WGS sequence"/>
</dbReference>
<reference evidence="2" key="1">
    <citation type="journal article" date="2021" name="PeerJ">
        <title>Extensive microbial diversity within the chicken gut microbiome revealed by metagenomics and culture.</title>
        <authorList>
            <person name="Gilroy R."/>
            <person name="Ravi A."/>
            <person name="Getino M."/>
            <person name="Pursley I."/>
            <person name="Horton D.L."/>
            <person name="Alikhan N.F."/>
            <person name="Baker D."/>
            <person name="Gharbi K."/>
            <person name="Hall N."/>
            <person name="Watson M."/>
            <person name="Adriaenssens E.M."/>
            <person name="Foster-Nyarko E."/>
            <person name="Jarju S."/>
            <person name="Secka A."/>
            <person name="Antonio M."/>
            <person name="Oren A."/>
            <person name="Chaudhuri R.R."/>
            <person name="La Ragione R."/>
            <person name="Hildebrand F."/>
            <person name="Pallen M.J."/>
        </authorList>
    </citation>
    <scope>NUCLEOTIDE SEQUENCE</scope>
    <source>
        <strain evidence="2">CHK173-259</strain>
    </source>
</reference>
<gene>
    <name evidence="2" type="ORF">H9875_07370</name>
</gene>
<reference evidence="2" key="2">
    <citation type="submission" date="2021-04" db="EMBL/GenBank/DDBJ databases">
        <authorList>
            <person name="Gilroy R."/>
        </authorList>
    </citation>
    <scope>NUCLEOTIDE SEQUENCE</scope>
    <source>
        <strain evidence="2">CHK173-259</strain>
    </source>
</reference>
<comment type="caution">
    <text evidence="2">The sequence shown here is derived from an EMBL/GenBank/DDBJ whole genome shotgun (WGS) entry which is preliminary data.</text>
</comment>
<evidence type="ECO:0000313" key="2">
    <source>
        <dbReference type="EMBL" id="HIW72429.1"/>
    </source>
</evidence>